<sequence>MVFKINFESSHRVIAISSKSRIRPVDNAPPRRSPRRHRYRVAAAASPAARRRRCWSHRRPTIRARAAATDRATPLPAFKLSHRVATRRRARAPSLPNDPFPRRCCLAGATAHRTSPSHRGSASRSHRAHLPVSSPICRRREPLLGRWPSAPASSLARRCTGSSRLRITREPRRFAPTGAPPRACCPSSATAADRCRRRVCRGSRHLREFASCWDVVSLLRSLALSLSLSLSLF</sequence>
<evidence type="ECO:0000313" key="2">
    <source>
        <dbReference type="EMBL" id="KAK9100771.1"/>
    </source>
</evidence>
<protein>
    <submittedName>
        <fullName evidence="2">Uncharacterized protein</fullName>
    </submittedName>
</protein>
<evidence type="ECO:0000256" key="1">
    <source>
        <dbReference type="SAM" id="MobiDB-lite"/>
    </source>
</evidence>
<gene>
    <name evidence="2" type="ORF">Scep_024201</name>
</gene>
<comment type="caution">
    <text evidence="2">The sequence shown here is derived from an EMBL/GenBank/DDBJ whole genome shotgun (WGS) entry which is preliminary data.</text>
</comment>
<accession>A0AAP0HY19</accession>
<dbReference type="Proteomes" id="UP001419268">
    <property type="component" value="Unassembled WGS sequence"/>
</dbReference>
<evidence type="ECO:0000313" key="3">
    <source>
        <dbReference type="Proteomes" id="UP001419268"/>
    </source>
</evidence>
<reference evidence="2 3" key="1">
    <citation type="submission" date="2024-01" db="EMBL/GenBank/DDBJ databases">
        <title>Genome assemblies of Stephania.</title>
        <authorList>
            <person name="Yang L."/>
        </authorList>
    </citation>
    <scope>NUCLEOTIDE SEQUENCE [LARGE SCALE GENOMIC DNA]</scope>
    <source>
        <strain evidence="2">JXDWG</strain>
        <tissue evidence="2">Leaf</tissue>
    </source>
</reference>
<organism evidence="2 3">
    <name type="scientific">Stephania cephalantha</name>
    <dbReference type="NCBI Taxonomy" id="152367"/>
    <lineage>
        <taxon>Eukaryota</taxon>
        <taxon>Viridiplantae</taxon>
        <taxon>Streptophyta</taxon>
        <taxon>Embryophyta</taxon>
        <taxon>Tracheophyta</taxon>
        <taxon>Spermatophyta</taxon>
        <taxon>Magnoliopsida</taxon>
        <taxon>Ranunculales</taxon>
        <taxon>Menispermaceae</taxon>
        <taxon>Menispermoideae</taxon>
        <taxon>Cissampelideae</taxon>
        <taxon>Stephania</taxon>
    </lineage>
</organism>
<dbReference type="AlphaFoldDB" id="A0AAP0HY19"/>
<dbReference type="EMBL" id="JBBNAG010000010">
    <property type="protein sequence ID" value="KAK9100771.1"/>
    <property type="molecule type" value="Genomic_DNA"/>
</dbReference>
<proteinExistence type="predicted"/>
<feature type="region of interest" description="Disordered" evidence="1">
    <location>
        <begin position="111"/>
        <end position="131"/>
    </location>
</feature>
<keyword evidence="3" id="KW-1185">Reference proteome</keyword>
<name>A0AAP0HY19_9MAGN</name>